<accession>A0ABS8DLQ3</accession>
<name>A0ABS8DLQ3_9FIRM</name>
<keyword evidence="3" id="KW-1185">Reference proteome</keyword>
<evidence type="ECO:0000313" key="3">
    <source>
        <dbReference type="Proteomes" id="UP001299546"/>
    </source>
</evidence>
<reference evidence="2 3" key="1">
    <citation type="submission" date="2021-10" db="EMBL/GenBank/DDBJ databases">
        <title>Collection of gut derived symbiotic bacterial strains cultured from healthy donors.</title>
        <authorList>
            <person name="Lin H."/>
            <person name="Littmann E."/>
            <person name="Kohout C."/>
            <person name="Pamer E.G."/>
        </authorList>
    </citation>
    <scope>NUCLEOTIDE SEQUENCE [LARGE SCALE GENOMIC DNA]</scope>
    <source>
        <strain evidence="2 3">DFI.1.165</strain>
    </source>
</reference>
<keyword evidence="2" id="KW-0378">Hydrolase</keyword>
<dbReference type="RefSeq" id="WP_066734570.1">
    <property type="nucleotide sequence ID" value="NZ_JAJCIQ010000022.1"/>
</dbReference>
<dbReference type="SUPFAM" id="SSF53187">
    <property type="entry name" value="Zn-dependent exopeptidases"/>
    <property type="match status" value="1"/>
</dbReference>
<proteinExistence type="predicted"/>
<dbReference type="EMBL" id="JAJCIS010000023">
    <property type="protein sequence ID" value="MCB7389353.1"/>
    <property type="molecule type" value="Genomic_DNA"/>
</dbReference>
<dbReference type="InterPro" id="IPR002508">
    <property type="entry name" value="MurNAc-LAA_cat"/>
</dbReference>
<evidence type="ECO:0000259" key="1">
    <source>
        <dbReference type="Pfam" id="PF01520"/>
    </source>
</evidence>
<evidence type="ECO:0000313" key="2">
    <source>
        <dbReference type="EMBL" id="MCB7389353.1"/>
    </source>
</evidence>
<dbReference type="GO" id="GO:0008745">
    <property type="term" value="F:N-acetylmuramoyl-L-alanine amidase activity"/>
    <property type="evidence" value="ECO:0007669"/>
    <property type="project" value="UniProtKB-EC"/>
</dbReference>
<protein>
    <submittedName>
        <fullName evidence="2">N-acetylmuramoyl-L-alanine amidase</fullName>
        <ecNumber evidence="2">3.5.1.28</ecNumber>
    </submittedName>
</protein>
<feature type="domain" description="MurNAc-LAA" evidence="1">
    <location>
        <begin position="5"/>
        <end position="167"/>
    </location>
</feature>
<dbReference type="EC" id="3.5.1.28" evidence="2"/>
<organism evidence="2 3">
    <name type="scientific">Bariatricus massiliensis</name>
    <dbReference type="NCBI Taxonomy" id="1745713"/>
    <lineage>
        <taxon>Bacteria</taxon>
        <taxon>Bacillati</taxon>
        <taxon>Bacillota</taxon>
        <taxon>Clostridia</taxon>
        <taxon>Lachnospirales</taxon>
        <taxon>Lachnospiraceae</taxon>
        <taxon>Bariatricus</taxon>
    </lineage>
</organism>
<sequence length="254" mass="27219">MAKLFLIAGHGAGDPGACGNGYTEAERVRVLAERIKVLGGGNVMLADTSRNWYKDNGISHLTISKEYQIAELHMDSSKFKSARGGHVIINGNYPADKYDKALANFIEDILPGRAEKIEPRTDLANPKRAAAKGYSYRLVECGFISNATDVGIFNSRMDDIARGVLNAFGIPPLGSNAGNNTASPGNGTGSFLVRVLCDLNIRTGPGVGYTIAGCIKDKGTYTIVETKDVNGVPWGKLKSGAGWISIHQKYVQRV</sequence>
<dbReference type="Proteomes" id="UP001299546">
    <property type="component" value="Unassembled WGS sequence"/>
</dbReference>
<gene>
    <name evidence="2" type="ORF">LIZ65_18890</name>
</gene>
<comment type="caution">
    <text evidence="2">The sequence shown here is derived from an EMBL/GenBank/DDBJ whole genome shotgun (WGS) entry which is preliminary data.</text>
</comment>
<dbReference type="Pfam" id="PF01520">
    <property type="entry name" value="Amidase_3"/>
    <property type="match status" value="1"/>
</dbReference>
<dbReference type="Gene3D" id="3.40.630.40">
    <property type="entry name" value="Zn-dependent exopeptidases"/>
    <property type="match status" value="1"/>
</dbReference>